<keyword evidence="3" id="KW-1185">Reference proteome</keyword>
<accession>A0ABY6N530</accession>
<evidence type="ECO:0000313" key="2">
    <source>
        <dbReference type="EMBL" id="UZE97221.1"/>
    </source>
</evidence>
<evidence type="ECO:0008006" key="4">
    <source>
        <dbReference type="Google" id="ProtNLM"/>
    </source>
</evidence>
<protein>
    <recommendedName>
        <fullName evidence="4">VWFA domain-containing protein</fullName>
    </recommendedName>
</protein>
<name>A0ABY6N530_9ALTE</name>
<reference evidence="2" key="1">
    <citation type="submission" date="2022-06" db="EMBL/GenBank/DDBJ databases">
        <title>Alkalimarinus sp. nov., isolated from gut of a Alitta virens.</title>
        <authorList>
            <person name="Yang A.I."/>
            <person name="Shin N.-R."/>
        </authorList>
    </citation>
    <scope>NUCLEOTIDE SEQUENCE</scope>
    <source>
        <strain evidence="2">A2M4</strain>
    </source>
</reference>
<proteinExistence type="predicted"/>
<feature type="transmembrane region" description="Helical" evidence="1">
    <location>
        <begin position="12"/>
        <end position="36"/>
    </location>
</feature>
<evidence type="ECO:0000256" key="1">
    <source>
        <dbReference type="SAM" id="Phobius"/>
    </source>
</evidence>
<keyword evidence="1" id="KW-1133">Transmembrane helix</keyword>
<keyword evidence="1" id="KW-0812">Transmembrane</keyword>
<organism evidence="2 3">
    <name type="scientific">Alkalimarinus alittae</name>
    <dbReference type="NCBI Taxonomy" id="2961619"/>
    <lineage>
        <taxon>Bacteria</taxon>
        <taxon>Pseudomonadati</taxon>
        <taxon>Pseudomonadota</taxon>
        <taxon>Gammaproteobacteria</taxon>
        <taxon>Alteromonadales</taxon>
        <taxon>Alteromonadaceae</taxon>
        <taxon>Alkalimarinus</taxon>
    </lineage>
</organism>
<dbReference type="RefSeq" id="WP_265048699.1">
    <property type="nucleotide sequence ID" value="NZ_CP100390.1"/>
</dbReference>
<evidence type="ECO:0000313" key="3">
    <source>
        <dbReference type="Proteomes" id="UP001163739"/>
    </source>
</evidence>
<keyword evidence="1" id="KW-0472">Membrane</keyword>
<dbReference type="Proteomes" id="UP001163739">
    <property type="component" value="Chromosome"/>
</dbReference>
<sequence>MSRRSRRKKTKDLQGFLILTVCATVFCSLFVGYYFIKDSFVARDEISLCRSDGVVSRETVLVFDATDSLSETQALVIKKRIKRLVENSKIDERFTVYVLSDLVGGFSPKLSVCNPGDGQDKSELIANKRKLYSSWKESFVDKIEVSLDQLIGDYTSTSSPIMEMIKFASVNTMIDSPSDQRRLVIVSDMLHHNDKFSHYRDNPVFKTLKGKPYGSEVRPYLGNVSITIFYVQRSKSMAHQNRGHIRFWEEYVSDGGGQVIKVETIN</sequence>
<gene>
    <name evidence="2" type="ORF">NKI27_05585</name>
</gene>
<dbReference type="EMBL" id="CP100390">
    <property type="protein sequence ID" value="UZE97221.1"/>
    <property type="molecule type" value="Genomic_DNA"/>
</dbReference>